<dbReference type="SUPFAM" id="SSF52821">
    <property type="entry name" value="Rhodanese/Cell cycle control phosphatase"/>
    <property type="match status" value="1"/>
</dbReference>
<feature type="region of interest" description="Disordered" evidence="3">
    <location>
        <begin position="660"/>
        <end position="696"/>
    </location>
</feature>
<organism evidence="7 8">
    <name type="scientific">Cudoniella acicularis</name>
    <dbReference type="NCBI Taxonomy" id="354080"/>
    <lineage>
        <taxon>Eukaryota</taxon>
        <taxon>Fungi</taxon>
        <taxon>Dikarya</taxon>
        <taxon>Ascomycota</taxon>
        <taxon>Pezizomycotina</taxon>
        <taxon>Leotiomycetes</taxon>
        <taxon>Helotiales</taxon>
        <taxon>Tricladiaceae</taxon>
        <taxon>Cudoniella</taxon>
    </lineage>
</organism>
<keyword evidence="8" id="KW-1185">Reference proteome</keyword>
<feature type="region of interest" description="Disordered" evidence="3">
    <location>
        <begin position="1"/>
        <end position="241"/>
    </location>
</feature>
<dbReference type="PROSITE" id="PS50056">
    <property type="entry name" value="TYR_PHOSPHATASE_2"/>
    <property type="match status" value="1"/>
</dbReference>
<proteinExistence type="inferred from homology"/>
<sequence>MVTKTATRPTARSSQSHSHSTSPQPQSHRNASRTSSTPLSPISRVPPSVGQPLPPGSAALLRSPAAQSGVRTPSPNYFGLVVDPASDPRDSGAGPKDNWSPPTSSILSFGAASPKHLPLDSNPDFEAFRKQTEGSNGFNLGHGNLTHFAAAPGAFMRPKIDRRPTRTDTQEYPSSPNSRPNVREGTPDRMDLDGGRNPAHITSRDSKRAPEKGLATPSFFDLPRQQSPIHMNSPNPPTQRNVLSYVDERHPRLSLPQNKADPPSPNLKLQQKGPPHRADTLPSSLEDAPAMIPPSQLQQTIERLTSGQYLLLDLRVFPQFSASRIKGALNLCIPTTLLKRPSFNLQKLQDTFTSESEKEKFAKWKFAKYIIVYDAYSSEKKDAVSAINTLKKFSSEGWKGTSYILRGGFAEFSRQYPQLIDNRSSQDEQSSKISLSLGTSPPNVAPVAGGCAMPATKNAANPFFSNIRQNQDLIGGVGQMDIKLPDELARDAERLLPRWLLKAANKEDHGKVASDKFLKIELAEQLRMTKALSTGVSYGAQSADSKNVQIAGFEKGGKNRYNNIWPFEHARVRLQGRPEGACDYVNASHIKSSRSNKRYIASQGPLPSTFEDFWSVVWDQDVRVIVMLTAEKEGGQLKCHPYWASQEYGPLKLKSLSEKRVSLDPKKHRVPADRRDSGRRRANTTMDNSPVSPPQESPYVIVRKFTLSHAAHPFSPMREITQVHYSSWPDFGAPANSSQLLSLVELCNLMQRAASSSTQSPRSDDPELDQIARPILVHCSAGCGRTGTFCTIDTVIDMLKRQRREFRSGVMPMEITSSDGSDYLGKEKKPSGADGGWIFDQELDLIEKTVEDFRNQRLSMVQSLRQYVLCYETVLEWIAQQNVGSIKSGHSRSGSDIGMIERRTSSMHTEH</sequence>
<comment type="caution">
    <text evidence="7">The sequence shown here is derived from an EMBL/GenBank/DDBJ whole genome shotgun (WGS) entry which is preliminary data.</text>
</comment>
<dbReference type="Gene3D" id="3.40.250.10">
    <property type="entry name" value="Rhodanese-like domain"/>
    <property type="match status" value="1"/>
</dbReference>
<accession>A0A8H4R633</accession>
<evidence type="ECO:0000259" key="4">
    <source>
        <dbReference type="PROSITE" id="PS50055"/>
    </source>
</evidence>
<dbReference type="InterPro" id="IPR000242">
    <property type="entry name" value="PTP_cat"/>
</dbReference>
<name>A0A8H4R633_9HELO</name>
<dbReference type="InterPro" id="IPR016130">
    <property type="entry name" value="Tyr_Pase_AS"/>
</dbReference>
<evidence type="ECO:0000256" key="1">
    <source>
        <dbReference type="ARBA" id="ARBA00009649"/>
    </source>
</evidence>
<evidence type="ECO:0000259" key="5">
    <source>
        <dbReference type="PROSITE" id="PS50056"/>
    </source>
</evidence>
<feature type="compositionally biased region" description="Basic and acidic residues" evidence="3">
    <location>
        <begin position="899"/>
        <end position="911"/>
    </location>
</feature>
<evidence type="ECO:0000313" key="7">
    <source>
        <dbReference type="EMBL" id="KAF4623987.1"/>
    </source>
</evidence>
<feature type="compositionally biased region" description="Basic and acidic residues" evidence="3">
    <location>
        <begin position="660"/>
        <end position="676"/>
    </location>
</feature>
<evidence type="ECO:0000256" key="3">
    <source>
        <dbReference type="SAM" id="MobiDB-lite"/>
    </source>
</evidence>
<dbReference type="Gene3D" id="3.90.190.10">
    <property type="entry name" value="Protein tyrosine phosphatase superfamily"/>
    <property type="match status" value="1"/>
</dbReference>
<feature type="compositionally biased region" description="Basic and acidic residues" evidence="3">
    <location>
        <begin position="181"/>
        <end position="194"/>
    </location>
</feature>
<evidence type="ECO:0000313" key="8">
    <source>
        <dbReference type="Proteomes" id="UP000566819"/>
    </source>
</evidence>
<dbReference type="PRINTS" id="PR00700">
    <property type="entry name" value="PRTYPHPHTASE"/>
</dbReference>
<dbReference type="EC" id="3.1.3.48" evidence="2"/>
<dbReference type="SMART" id="SM00194">
    <property type="entry name" value="PTPc"/>
    <property type="match status" value="1"/>
</dbReference>
<feature type="domain" description="Rhodanese" evidence="6">
    <location>
        <begin position="305"/>
        <end position="421"/>
    </location>
</feature>
<gene>
    <name evidence="7" type="ORF">G7Y89_g14189</name>
</gene>
<dbReference type="InterPro" id="IPR029021">
    <property type="entry name" value="Prot-tyrosine_phosphatase-like"/>
</dbReference>
<dbReference type="PANTHER" id="PTHR19134:SF561">
    <property type="entry name" value="PROTEIN TYROSINE PHOSPHATASE 36E, ISOFORM A"/>
    <property type="match status" value="1"/>
</dbReference>
<dbReference type="CDD" id="cd01446">
    <property type="entry name" value="DSP_MapKP"/>
    <property type="match status" value="1"/>
</dbReference>
<dbReference type="PROSITE" id="PS00383">
    <property type="entry name" value="TYR_PHOSPHATASE_1"/>
    <property type="match status" value="1"/>
</dbReference>
<feature type="region of interest" description="Disordered" evidence="3">
    <location>
        <begin position="253"/>
        <end position="289"/>
    </location>
</feature>
<dbReference type="SMART" id="SM00404">
    <property type="entry name" value="PTPc_motif"/>
    <property type="match status" value="1"/>
</dbReference>
<dbReference type="CDD" id="cd18533">
    <property type="entry name" value="PTP_fungal"/>
    <property type="match status" value="1"/>
</dbReference>
<dbReference type="EMBL" id="JAAMPI010001809">
    <property type="protein sequence ID" value="KAF4623987.1"/>
    <property type="molecule type" value="Genomic_DNA"/>
</dbReference>
<protein>
    <recommendedName>
        <fullName evidence="2">protein-tyrosine-phosphatase</fullName>
        <ecNumber evidence="2">3.1.3.48</ecNumber>
    </recommendedName>
</protein>
<feature type="compositionally biased region" description="Polar residues" evidence="3">
    <location>
        <begin position="224"/>
        <end position="241"/>
    </location>
</feature>
<dbReference type="SMART" id="SM00450">
    <property type="entry name" value="RHOD"/>
    <property type="match status" value="1"/>
</dbReference>
<dbReference type="PANTHER" id="PTHR19134">
    <property type="entry name" value="RECEPTOR-TYPE TYROSINE-PROTEIN PHOSPHATASE"/>
    <property type="match status" value="1"/>
</dbReference>
<dbReference type="Pfam" id="PF00581">
    <property type="entry name" value="Rhodanese"/>
    <property type="match status" value="1"/>
</dbReference>
<dbReference type="GO" id="GO:0004725">
    <property type="term" value="F:protein tyrosine phosphatase activity"/>
    <property type="evidence" value="ECO:0007669"/>
    <property type="project" value="UniProtKB-EC"/>
</dbReference>
<dbReference type="InterPro" id="IPR036873">
    <property type="entry name" value="Rhodanese-like_dom_sf"/>
</dbReference>
<dbReference type="SUPFAM" id="SSF52799">
    <property type="entry name" value="(Phosphotyrosine protein) phosphatases II"/>
    <property type="match status" value="1"/>
</dbReference>
<dbReference type="PROSITE" id="PS50206">
    <property type="entry name" value="RHODANESE_3"/>
    <property type="match status" value="1"/>
</dbReference>
<feature type="compositionally biased region" description="Low complexity" evidence="3">
    <location>
        <begin position="13"/>
        <end position="28"/>
    </location>
</feature>
<feature type="compositionally biased region" description="Basic and acidic residues" evidence="3">
    <location>
        <begin position="158"/>
        <end position="169"/>
    </location>
</feature>
<dbReference type="InterPro" id="IPR001763">
    <property type="entry name" value="Rhodanese-like_dom"/>
</dbReference>
<feature type="compositionally biased region" description="Polar residues" evidence="3">
    <location>
        <begin position="170"/>
        <end position="180"/>
    </location>
</feature>
<dbReference type="Pfam" id="PF00102">
    <property type="entry name" value="Y_phosphatase"/>
    <property type="match status" value="1"/>
</dbReference>
<dbReference type="InterPro" id="IPR003595">
    <property type="entry name" value="Tyr_Pase_cat"/>
</dbReference>
<dbReference type="InterPro" id="IPR050348">
    <property type="entry name" value="Protein-Tyr_Phosphatase"/>
</dbReference>
<dbReference type="OrthoDB" id="6058203at2759"/>
<dbReference type="Proteomes" id="UP000566819">
    <property type="component" value="Unassembled WGS sequence"/>
</dbReference>
<feature type="compositionally biased region" description="Polar residues" evidence="3">
    <location>
        <begin position="1"/>
        <end position="12"/>
    </location>
</feature>
<reference evidence="7 8" key="1">
    <citation type="submission" date="2020-03" db="EMBL/GenBank/DDBJ databases">
        <title>Draft Genome Sequence of Cudoniella acicularis.</title>
        <authorList>
            <person name="Buettner E."/>
            <person name="Kellner H."/>
        </authorList>
    </citation>
    <scope>NUCLEOTIDE SEQUENCE [LARGE SCALE GENOMIC DNA]</scope>
    <source>
        <strain evidence="7 8">DSM 108380</strain>
    </source>
</reference>
<feature type="region of interest" description="Disordered" evidence="3">
    <location>
        <begin position="887"/>
        <end position="911"/>
    </location>
</feature>
<feature type="domain" description="Tyrosine specific protein phosphatases" evidence="5">
    <location>
        <begin position="741"/>
        <end position="868"/>
    </location>
</feature>
<evidence type="ECO:0000259" key="6">
    <source>
        <dbReference type="PROSITE" id="PS50206"/>
    </source>
</evidence>
<feature type="domain" description="Tyrosine-protein phosphatase" evidence="4">
    <location>
        <begin position="558"/>
        <end position="877"/>
    </location>
</feature>
<feature type="compositionally biased region" description="Polar residues" evidence="3">
    <location>
        <begin position="65"/>
        <end position="75"/>
    </location>
</feature>
<dbReference type="InterPro" id="IPR000387">
    <property type="entry name" value="Tyr_Pase_dom"/>
</dbReference>
<evidence type="ECO:0000256" key="2">
    <source>
        <dbReference type="ARBA" id="ARBA00013064"/>
    </source>
</evidence>
<dbReference type="FunFam" id="3.40.250.10:FF:000051">
    <property type="entry name" value="Protein tyrosine phosphatase (Pyp1), putative"/>
    <property type="match status" value="1"/>
</dbReference>
<comment type="similarity">
    <text evidence="1">Belongs to the protein-tyrosine phosphatase family. Non-receptor class subfamily.</text>
</comment>
<dbReference type="PROSITE" id="PS50055">
    <property type="entry name" value="TYR_PHOSPHATASE_PTP"/>
    <property type="match status" value="1"/>
</dbReference>
<dbReference type="AlphaFoldDB" id="A0A8H4R633"/>
<feature type="compositionally biased region" description="Basic and acidic residues" evidence="3">
    <location>
        <begin position="202"/>
        <end position="211"/>
    </location>
</feature>